<dbReference type="SUPFAM" id="SSF52047">
    <property type="entry name" value="RNI-like"/>
    <property type="match status" value="1"/>
</dbReference>
<dbReference type="AlphaFoldDB" id="A0A6P5WVA5"/>
<protein>
    <submittedName>
        <fullName evidence="4">Uncharacterized protein LOC111277601</fullName>
    </submittedName>
</protein>
<proteinExistence type="predicted"/>
<reference evidence="4" key="1">
    <citation type="submission" date="2025-08" db="UniProtKB">
        <authorList>
            <consortium name="RefSeq"/>
        </authorList>
    </citation>
    <scope>IDENTIFICATION</scope>
    <source>
        <tissue evidence="4">Fruit stalk</tissue>
    </source>
</reference>
<gene>
    <name evidence="4" type="primary">LOC111277601</name>
</gene>
<dbReference type="InterPro" id="IPR057135">
    <property type="entry name" value="At4g27190-like_LRR"/>
</dbReference>
<feature type="domain" description="Disease resistance protein At4g27190-like leucine-rich repeats" evidence="2">
    <location>
        <begin position="390"/>
        <end position="517"/>
    </location>
</feature>
<dbReference type="GeneID" id="111277601"/>
<evidence type="ECO:0000259" key="2">
    <source>
        <dbReference type="Pfam" id="PF23247"/>
    </source>
</evidence>
<dbReference type="RefSeq" id="XP_022719748.1">
    <property type="nucleotide sequence ID" value="XM_022864013.1"/>
</dbReference>
<dbReference type="InterPro" id="IPR050905">
    <property type="entry name" value="Plant_NBS-LRR"/>
</dbReference>
<dbReference type="Proteomes" id="UP000515121">
    <property type="component" value="Unplaced"/>
</dbReference>
<sequence>MTQRLGKLENLQILNCESLVEVIGLDHGLNSTESTTMFIFPKIRFLILQWLPKLKNFYSKLHATRWPSLQQLEVRGCDNVEILARELLSFSETFGESQLEIIPSKQPLFWVTKDTFPNLKCLLLGANGFMTEICHGQLPAQYFCQLTHLGLRNIPNISATILNSFIQSLPNLGSLVVSEAPFNEIFQCEGLEGEEEHPGAPAGLTELKLIELPELTHLWKEEYQVGEVFNNLRILEVRKCDKLKNLVPSSVLKNLVALPTAKSMMVLKAMSITDCQMIEEIIAHGSDDVMDGIVFSQLQYLELGCLPSLSSFCSGNYAFVFPSLKGALEGNLNAIVQQLFTEKMEILTMGELSTPMLRGIQSTEGEYVGHWEGNLKAIVQQWSEMVFPTLEDLELSSINIQRIWHKKLLATPSCAQYLTCLTIEGCHNLNCLFSSSMMESFVQLKRLNIENCENVEKVILTEGLAKEELMSQKLFCTLEFLLLKGLPKLTRFCHGSYFEFPLLRILRIESCLTLDTFVSDAEGNNSEIASPTLFNEKVAFPCLKELSIIGVGNWRKIWHNESTNSVRIHFANS</sequence>
<dbReference type="KEGG" id="dzi:111277601"/>
<dbReference type="Pfam" id="PF23247">
    <property type="entry name" value="LRR_RPS2"/>
    <property type="match status" value="3"/>
</dbReference>
<evidence type="ECO:0000256" key="1">
    <source>
        <dbReference type="ARBA" id="ARBA00022821"/>
    </source>
</evidence>
<name>A0A6P5WVA5_DURZI</name>
<dbReference type="OrthoDB" id="1001840at2759"/>
<accession>A0A6P5WVA5</accession>
<organism evidence="3 4">
    <name type="scientific">Durio zibethinus</name>
    <name type="common">Durian</name>
    <dbReference type="NCBI Taxonomy" id="66656"/>
    <lineage>
        <taxon>Eukaryota</taxon>
        <taxon>Viridiplantae</taxon>
        <taxon>Streptophyta</taxon>
        <taxon>Embryophyta</taxon>
        <taxon>Tracheophyta</taxon>
        <taxon>Spermatophyta</taxon>
        <taxon>Magnoliopsida</taxon>
        <taxon>eudicotyledons</taxon>
        <taxon>Gunneridae</taxon>
        <taxon>Pentapetalae</taxon>
        <taxon>rosids</taxon>
        <taxon>malvids</taxon>
        <taxon>Malvales</taxon>
        <taxon>Malvaceae</taxon>
        <taxon>Helicteroideae</taxon>
        <taxon>Durio</taxon>
    </lineage>
</organism>
<dbReference type="PANTHER" id="PTHR33463:SF167">
    <property type="entry name" value="PUTATIVE-RELATED"/>
    <property type="match status" value="1"/>
</dbReference>
<evidence type="ECO:0000313" key="3">
    <source>
        <dbReference type="Proteomes" id="UP000515121"/>
    </source>
</evidence>
<keyword evidence="3" id="KW-1185">Reference proteome</keyword>
<evidence type="ECO:0000313" key="4">
    <source>
        <dbReference type="RefSeq" id="XP_022719748.1"/>
    </source>
</evidence>
<feature type="domain" description="Disease resistance protein At4g27190-like leucine-rich repeats" evidence="2">
    <location>
        <begin position="127"/>
        <end position="258"/>
    </location>
</feature>
<dbReference type="Gene3D" id="3.80.10.10">
    <property type="entry name" value="Ribonuclease Inhibitor"/>
    <property type="match status" value="3"/>
</dbReference>
<dbReference type="InterPro" id="IPR032675">
    <property type="entry name" value="LRR_dom_sf"/>
</dbReference>
<dbReference type="PANTHER" id="PTHR33463">
    <property type="entry name" value="NB-ARC DOMAIN-CONTAINING PROTEIN-RELATED"/>
    <property type="match status" value="1"/>
</dbReference>
<keyword evidence="1" id="KW-0611">Plant defense</keyword>
<feature type="domain" description="Disease resistance protein At4g27190-like leucine-rich repeats" evidence="2">
    <location>
        <begin position="1"/>
        <end position="82"/>
    </location>
</feature>